<evidence type="ECO:0008006" key="4">
    <source>
        <dbReference type="Google" id="ProtNLM"/>
    </source>
</evidence>
<feature type="transmembrane region" description="Helical" evidence="1">
    <location>
        <begin position="87"/>
        <end position="106"/>
    </location>
</feature>
<feature type="transmembrane region" description="Helical" evidence="1">
    <location>
        <begin position="196"/>
        <end position="218"/>
    </location>
</feature>
<accession>A0A7I9VEU1</accession>
<dbReference type="Proteomes" id="UP000444960">
    <property type="component" value="Unassembled WGS sequence"/>
</dbReference>
<evidence type="ECO:0000313" key="2">
    <source>
        <dbReference type="EMBL" id="GEE03878.1"/>
    </source>
</evidence>
<reference evidence="3" key="1">
    <citation type="submission" date="2019-06" db="EMBL/GenBank/DDBJ databases">
        <title>Gordonia isolated from sludge of a wastewater treatment plant.</title>
        <authorList>
            <person name="Tamura T."/>
            <person name="Aoyama K."/>
            <person name="Kang Y."/>
            <person name="Saito S."/>
            <person name="Akiyama N."/>
            <person name="Yazawa K."/>
            <person name="Gonoi T."/>
            <person name="Mikami Y."/>
        </authorList>
    </citation>
    <scope>NUCLEOTIDE SEQUENCE [LARGE SCALE GENOMIC DNA]</scope>
    <source>
        <strain evidence="3">NBRC 107696</strain>
    </source>
</reference>
<feature type="transmembrane region" description="Helical" evidence="1">
    <location>
        <begin position="23"/>
        <end position="45"/>
    </location>
</feature>
<evidence type="ECO:0000313" key="3">
    <source>
        <dbReference type="Proteomes" id="UP000444960"/>
    </source>
</evidence>
<name>A0A7I9VEU1_9ACTN</name>
<feature type="transmembrane region" description="Helical" evidence="1">
    <location>
        <begin position="265"/>
        <end position="286"/>
    </location>
</feature>
<keyword evidence="1" id="KW-0812">Transmembrane</keyword>
<keyword evidence="3" id="KW-1185">Reference proteome</keyword>
<evidence type="ECO:0000256" key="1">
    <source>
        <dbReference type="SAM" id="Phobius"/>
    </source>
</evidence>
<organism evidence="2 3">
    <name type="scientific">Gordonia spumicola</name>
    <dbReference type="NCBI Taxonomy" id="589161"/>
    <lineage>
        <taxon>Bacteria</taxon>
        <taxon>Bacillati</taxon>
        <taxon>Actinomycetota</taxon>
        <taxon>Actinomycetes</taxon>
        <taxon>Mycobacteriales</taxon>
        <taxon>Gordoniaceae</taxon>
        <taxon>Gordonia</taxon>
    </lineage>
</organism>
<gene>
    <name evidence="2" type="ORF">nbrc107696_43240</name>
</gene>
<feature type="transmembrane region" description="Helical" evidence="1">
    <location>
        <begin position="146"/>
        <end position="165"/>
    </location>
</feature>
<proteinExistence type="predicted"/>
<feature type="transmembrane region" description="Helical" evidence="1">
    <location>
        <begin position="112"/>
        <end position="137"/>
    </location>
</feature>
<sequence>MAVAVETPEAPPRDHTRGVVARIVLRWAAIGLLTAVAYHQTIAAVAVEIASKTLLEYLPVALLLLLGATVGVSLRNDDELPIYDRQTDVIVGGVLLVLAGSLQAMLNARYSAVYLAVHIDLVSLWLFTLSACVLLFGIRPTARYRWVWLLGLSVFPMPFRVLVLAFGVERYSAGIAVLILAVGCSAVAVGRSRRHAAVGATMAATTGIATLAVITVFTPELARFGYMAIPSVAAMLTTGTVMYVDQRRDAGSLRPYPHRPVNRLTAANVWTGVVMLAVGSAAIALVPVPHVRPHPGTTFKELSMRLPLAVPAGWRQVSAHPLDFDRFYGRHAESVRQTLVQTQGDVRYDKSALPRTVVLDAVVTDRPLTLDIYHPSIVYDTIGDRTSEARAVTLSHGISGTIETVVDDKRVLTFNRLSWRWNDAVSTMQVTIFSVDNHLPGAPFPQPAHNPLRVINPLLTILLRGNAVTTDETPSFKDENLLTSVADGLIDAQLARHEAA</sequence>
<dbReference type="AlphaFoldDB" id="A0A7I9VEU1"/>
<feature type="transmembrane region" description="Helical" evidence="1">
    <location>
        <begin position="57"/>
        <end position="75"/>
    </location>
</feature>
<dbReference type="OrthoDB" id="4659043at2"/>
<dbReference type="EMBL" id="BJOV01000005">
    <property type="protein sequence ID" value="GEE03878.1"/>
    <property type="molecule type" value="Genomic_DNA"/>
</dbReference>
<keyword evidence="1" id="KW-1133">Transmembrane helix</keyword>
<protein>
    <recommendedName>
        <fullName evidence="4">Transmembrane protein</fullName>
    </recommendedName>
</protein>
<comment type="caution">
    <text evidence="2">The sequence shown here is derived from an EMBL/GenBank/DDBJ whole genome shotgun (WGS) entry which is preliminary data.</text>
</comment>
<feature type="transmembrane region" description="Helical" evidence="1">
    <location>
        <begin position="171"/>
        <end position="189"/>
    </location>
</feature>
<dbReference type="RefSeq" id="WP_161897324.1">
    <property type="nucleotide sequence ID" value="NZ_BJOV01000005.1"/>
</dbReference>
<feature type="transmembrane region" description="Helical" evidence="1">
    <location>
        <begin position="224"/>
        <end position="244"/>
    </location>
</feature>
<keyword evidence="1" id="KW-0472">Membrane</keyword>